<dbReference type="HOGENOM" id="CLU_1496621_0_0_1"/>
<dbReference type="AlphaFoldDB" id="C7ZG61"/>
<dbReference type="KEGG" id="nhe:NECHADRAFT_86706"/>
<dbReference type="Proteomes" id="UP000005206">
    <property type="component" value="Chromosome 11"/>
</dbReference>
<dbReference type="RefSeq" id="XP_003042737.1">
    <property type="nucleotide sequence ID" value="XM_003042691.1"/>
</dbReference>
<name>C7ZG61_FUSV7</name>
<protein>
    <submittedName>
        <fullName evidence="1">Uncharacterized protein</fullName>
    </submittedName>
</protein>
<dbReference type="InParanoid" id="C7ZG61"/>
<reference evidence="1 2" key="1">
    <citation type="journal article" date="2009" name="PLoS Genet.">
        <title>The genome of Nectria haematococca: contribution of supernumerary chromosomes to gene expansion.</title>
        <authorList>
            <person name="Coleman J.J."/>
            <person name="Rounsley S.D."/>
            <person name="Rodriguez-Carres M."/>
            <person name="Kuo A."/>
            <person name="Wasmann C.C."/>
            <person name="Grimwood J."/>
            <person name="Schmutz J."/>
            <person name="Taga M."/>
            <person name="White G.J."/>
            <person name="Zhou S."/>
            <person name="Schwartz D.C."/>
            <person name="Freitag M."/>
            <person name="Ma L.J."/>
            <person name="Danchin E.G."/>
            <person name="Henrissat B."/>
            <person name="Coutinho P.M."/>
            <person name="Nelson D.R."/>
            <person name="Straney D."/>
            <person name="Napoli C.A."/>
            <person name="Barker B.M."/>
            <person name="Gribskov M."/>
            <person name="Rep M."/>
            <person name="Kroken S."/>
            <person name="Molnar I."/>
            <person name="Rensing C."/>
            <person name="Kennell J.C."/>
            <person name="Zamora J."/>
            <person name="Farman M.L."/>
            <person name="Selker E.U."/>
            <person name="Salamov A."/>
            <person name="Shapiro H."/>
            <person name="Pangilinan J."/>
            <person name="Lindquist E."/>
            <person name="Lamers C."/>
            <person name="Grigoriev I.V."/>
            <person name="Geiser D.M."/>
            <person name="Covert S.F."/>
            <person name="Temporini E."/>
            <person name="Vanetten H.D."/>
        </authorList>
    </citation>
    <scope>NUCLEOTIDE SEQUENCE [LARGE SCALE GENOMIC DNA]</scope>
    <source>
        <strain evidence="2">ATCC MYA-4622 / CBS 123669 / FGSC 9596 / NRRL 45880 / 77-13-4</strain>
    </source>
</reference>
<evidence type="ECO:0000313" key="2">
    <source>
        <dbReference type="Proteomes" id="UP000005206"/>
    </source>
</evidence>
<accession>C7ZG61</accession>
<organism evidence="1 2">
    <name type="scientific">Fusarium vanettenii (strain ATCC MYA-4622 / CBS 123669 / FGSC 9596 / NRRL 45880 / 77-13-4)</name>
    <name type="common">Fusarium solani subsp. pisi</name>
    <dbReference type="NCBI Taxonomy" id="660122"/>
    <lineage>
        <taxon>Eukaryota</taxon>
        <taxon>Fungi</taxon>
        <taxon>Dikarya</taxon>
        <taxon>Ascomycota</taxon>
        <taxon>Pezizomycotina</taxon>
        <taxon>Sordariomycetes</taxon>
        <taxon>Hypocreomycetidae</taxon>
        <taxon>Hypocreales</taxon>
        <taxon>Nectriaceae</taxon>
        <taxon>Fusarium</taxon>
        <taxon>Fusarium solani species complex</taxon>
        <taxon>Fusarium vanettenii</taxon>
    </lineage>
</organism>
<gene>
    <name evidence="1" type="ORF">NECHADRAFT_86706</name>
</gene>
<evidence type="ECO:0000313" key="1">
    <source>
        <dbReference type="EMBL" id="EEU37024.1"/>
    </source>
</evidence>
<dbReference type="OrthoDB" id="5094156at2759"/>
<proteinExistence type="predicted"/>
<dbReference type="VEuPathDB" id="FungiDB:NECHADRAFT_86706"/>
<dbReference type="EMBL" id="GG698924">
    <property type="protein sequence ID" value="EEU37024.1"/>
    <property type="molecule type" value="Genomic_DNA"/>
</dbReference>
<sequence>MLPASLAAELEITQEEMDLFAEDICSVCPGCKRVQSTTAAVRSAIAHISYISAVEGHELENIWWRMHHLDQAMNRVKKLLGGDKTPPEPGSPKDNVMVVINVSLNTLAYILSALDAYGFRSQADTQHHFLVFRHQLDNILGIIAGIIKATAPLLEAEGPLLKAEDCHEGMELPNDPSSSP</sequence>
<dbReference type="GeneID" id="9664853"/>
<keyword evidence="2" id="KW-1185">Reference proteome</keyword>